<name>C9ZL43_TRYB9</name>
<dbReference type="RefSeq" id="XP_011772342.1">
    <property type="nucleotide sequence ID" value="XM_011774040.1"/>
</dbReference>
<accession>C9ZL43</accession>
<gene>
    <name evidence="1" type="ORF">TbgDal_III3930</name>
</gene>
<dbReference type="GeneID" id="23859186"/>
<dbReference type="Proteomes" id="UP000002316">
    <property type="component" value="Chromosome 3"/>
</dbReference>
<dbReference type="KEGG" id="tbg:TbgDal_III3930"/>
<proteinExistence type="predicted"/>
<reference evidence="1" key="1">
    <citation type="submission" date="2009-09" db="EMBL/GenBank/DDBJ databases">
        <title>The genome sequence of Trypanosoma brucei gambiense: the cause of Human African trypanosomasis.</title>
        <authorList>
            <person name="Jackson A.P."/>
            <person name="Sanders M."/>
            <person name="Berry A."/>
            <person name="McQuillan J."/>
            <person name="Aslett M.A."/>
            <person name="Quail M.A."/>
            <person name="Macleod A."/>
            <person name="Melville S.E."/>
            <person name="Gibson W."/>
            <person name="Barry J.D."/>
            <person name="Berriman M."/>
            <person name="Hertz-Fowler C."/>
        </authorList>
    </citation>
    <scope>NUCLEOTIDE SEQUENCE</scope>
    <source>
        <strain evidence="1">Dal 972 clone 1</strain>
    </source>
</reference>
<sequence length="108" mass="11937">MVAESHVNMGKGLTIPFAYFPPSPPEKKKTFSILIWARWRQEASCGFSAAQEQSCVHGPSICCVFLLVAPSLVVVTVWFTHLFSPGVLAVQPAVGVNYHFNQWGTKEE</sequence>
<evidence type="ECO:0000313" key="1">
    <source>
        <dbReference type="EMBL" id="CBH10052.1"/>
    </source>
</evidence>
<dbReference type="AlphaFoldDB" id="C9ZL43"/>
<dbReference type="EMBL" id="FN554966">
    <property type="protein sequence ID" value="CBH10052.1"/>
    <property type="molecule type" value="Genomic_DNA"/>
</dbReference>
<organism evidence="1">
    <name type="scientific">Trypanosoma brucei gambiense (strain MHOM/CI/86/DAL972)</name>
    <dbReference type="NCBI Taxonomy" id="679716"/>
    <lineage>
        <taxon>Eukaryota</taxon>
        <taxon>Discoba</taxon>
        <taxon>Euglenozoa</taxon>
        <taxon>Kinetoplastea</taxon>
        <taxon>Metakinetoplastina</taxon>
        <taxon>Trypanosomatida</taxon>
        <taxon>Trypanosomatidae</taxon>
        <taxon>Trypanosoma</taxon>
    </lineage>
</organism>
<protein>
    <submittedName>
        <fullName evidence="1">Uncharacterized protein</fullName>
    </submittedName>
</protein>